<dbReference type="SUPFAM" id="SSF53098">
    <property type="entry name" value="Ribonuclease H-like"/>
    <property type="match status" value="1"/>
</dbReference>
<dbReference type="PANTHER" id="PTHR45913:SF21">
    <property type="entry name" value="DUF4371 DOMAIN-CONTAINING PROTEIN"/>
    <property type="match status" value="1"/>
</dbReference>
<dbReference type="GO" id="GO:0046983">
    <property type="term" value="F:protein dimerization activity"/>
    <property type="evidence" value="ECO:0007669"/>
    <property type="project" value="InterPro"/>
</dbReference>
<dbReference type="Proteomes" id="UP001174136">
    <property type="component" value="Unassembled WGS sequence"/>
</dbReference>
<reference evidence="3" key="1">
    <citation type="journal article" date="2023" name="Front. Mar. Sci.">
        <title>A new Merluccius polli reference genome to investigate the effects of global change in West African waters.</title>
        <authorList>
            <person name="Mateo J.L."/>
            <person name="Blanco-Fernandez C."/>
            <person name="Garcia-Vazquez E."/>
            <person name="Machado-Schiaffino G."/>
        </authorList>
    </citation>
    <scope>NUCLEOTIDE SEQUENCE</scope>
    <source>
        <strain evidence="3">C29</strain>
        <tissue evidence="3">Fin</tissue>
    </source>
</reference>
<sequence length="635" mass="72673">MAEVKKSKTYHFHSEWEEDYFFVYSNSKSICLICNASVALPKKGNLERHFKTVHKSYDTNFPAKSPLRARKVQELKSQLATQQSVFTRPNSKSKAATIASYRVSRVLAKRKKPFIDGEIVKEAFLEAADVLFADFKNRKEIVSAIQDMQLSRNSVTRQCEGMAEDVEQQLRNDIDACECFSLQFDESTDVVDVAQLCVFIRMVFDGLNVKEELLTILPLKGHTRGTDIFQVFMEFVNKSQLPLFKLVSITTDGAPSMVGRTAGFIGLCKQCESFPDFLNYHCIIHQQGLCGKILNMKDVMDVANKIACSVRARSLQRRLFPEQLEETGAEHTDLLLHTDIRWLSRGKFLERFSELLPEIKEFLKLEQYRLSVKKPISDIPSSNHAEYAQLEDSQWLLDLAFLTDLTDKLNHLNLELQGKEKHIMNMISSVNMFKSKLHLLSSRLQQCDLRNFPHMDTELKRQGKDCAQLENARYDGQVQSILSEFDRRFTDFASIEPVVSYLCFPFGENIDVDCITSKVASLFNLDSCATENEILTLHNDIELKSRATPDTNLQFWNLLQKDKYPNLRQTAQNLTALFGSTYLCESAFSHMKIIKSKYRSTMSDDHLAACLRLALSSYCPDYERLASSSQCQVSH</sequence>
<comment type="caution">
    <text evidence="3">The sequence shown here is derived from an EMBL/GenBank/DDBJ whole genome shotgun (WGS) entry which is preliminary data.</text>
</comment>
<evidence type="ECO:0000259" key="2">
    <source>
        <dbReference type="Pfam" id="PF18658"/>
    </source>
</evidence>
<dbReference type="EMBL" id="JAOPHQ010001419">
    <property type="protein sequence ID" value="KAK0151126.1"/>
    <property type="molecule type" value="Genomic_DNA"/>
</dbReference>
<dbReference type="AlphaFoldDB" id="A0AA47P559"/>
<protein>
    <submittedName>
        <fullName evidence="3">General transcription factor II-I repeat domain-containing protein 2</fullName>
    </submittedName>
</protein>
<evidence type="ECO:0000313" key="4">
    <source>
        <dbReference type="Proteomes" id="UP001174136"/>
    </source>
</evidence>
<dbReference type="Pfam" id="PF05699">
    <property type="entry name" value="Dimer_Tnp_hAT"/>
    <property type="match status" value="1"/>
</dbReference>
<evidence type="ECO:0000259" key="1">
    <source>
        <dbReference type="Pfam" id="PF05699"/>
    </source>
</evidence>
<evidence type="ECO:0000313" key="3">
    <source>
        <dbReference type="EMBL" id="KAK0151126.1"/>
    </source>
</evidence>
<organism evidence="3 4">
    <name type="scientific">Merluccius polli</name>
    <name type="common">Benguela hake</name>
    <name type="synonym">Merluccius cadenati</name>
    <dbReference type="NCBI Taxonomy" id="89951"/>
    <lineage>
        <taxon>Eukaryota</taxon>
        <taxon>Metazoa</taxon>
        <taxon>Chordata</taxon>
        <taxon>Craniata</taxon>
        <taxon>Vertebrata</taxon>
        <taxon>Euteleostomi</taxon>
        <taxon>Actinopterygii</taxon>
        <taxon>Neopterygii</taxon>
        <taxon>Teleostei</taxon>
        <taxon>Neoteleostei</taxon>
        <taxon>Acanthomorphata</taxon>
        <taxon>Zeiogadaria</taxon>
        <taxon>Gadariae</taxon>
        <taxon>Gadiformes</taxon>
        <taxon>Gadoidei</taxon>
        <taxon>Merlucciidae</taxon>
        <taxon>Merluccius</taxon>
    </lineage>
</organism>
<gene>
    <name evidence="3" type="ORF">N1851_007699</name>
</gene>
<dbReference type="InterPro" id="IPR040647">
    <property type="entry name" value="SPIN-DOC_Znf-C2H2"/>
</dbReference>
<accession>A0AA47P559</accession>
<dbReference type="InterPro" id="IPR008906">
    <property type="entry name" value="HATC_C_dom"/>
</dbReference>
<keyword evidence="4" id="KW-1185">Reference proteome</keyword>
<proteinExistence type="predicted"/>
<name>A0AA47P559_MERPO</name>
<dbReference type="Pfam" id="PF18658">
    <property type="entry name" value="zf-C2H2_12"/>
    <property type="match status" value="1"/>
</dbReference>
<feature type="domain" description="SPIN-DOC-like zinc-finger" evidence="2">
    <location>
        <begin position="14"/>
        <end position="57"/>
    </location>
</feature>
<dbReference type="PANTHER" id="PTHR45913">
    <property type="entry name" value="EPM2A-INTERACTING PROTEIN 1"/>
    <property type="match status" value="1"/>
</dbReference>
<dbReference type="InterPro" id="IPR012337">
    <property type="entry name" value="RNaseH-like_sf"/>
</dbReference>
<feature type="domain" description="HAT C-terminal dimerisation" evidence="1">
    <location>
        <begin position="553"/>
        <end position="610"/>
    </location>
</feature>